<proteinExistence type="predicted"/>
<dbReference type="AlphaFoldDB" id="A0A5P8K7S5"/>
<dbReference type="KEGG" id="sphv:F9278_26410"/>
<evidence type="ECO:0000313" key="1">
    <source>
        <dbReference type="EMBL" id="QFQ99090.1"/>
    </source>
</evidence>
<name>A0A5P8K7S5_9ACTN</name>
<protein>
    <submittedName>
        <fullName evidence="1">Uncharacterized protein</fullName>
    </submittedName>
</protein>
<keyword evidence="2" id="KW-1185">Reference proteome</keyword>
<organism evidence="1 2">
    <name type="scientific">Streptomyces phaeolivaceus</name>
    <dbReference type="NCBI Taxonomy" id="2653200"/>
    <lineage>
        <taxon>Bacteria</taxon>
        <taxon>Bacillati</taxon>
        <taxon>Actinomycetota</taxon>
        <taxon>Actinomycetes</taxon>
        <taxon>Kitasatosporales</taxon>
        <taxon>Streptomycetaceae</taxon>
        <taxon>Streptomyces</taxon>
    </lineage>
</organism>
<dbReference type="Proteomes" id="UP000327294">
    <property type="component" value="Chromosome"/>
</dbReference>
<accession>A0A5P8K7S5</accession>
<gene>
    <name evidence="1" type="ORF">F9278_26410</name>
</gene>
<dbReference type="EMBL" id="CP045096">
    <property type="protein sequence ID" value="QFQ99090.1"/>
    <property type="molecule type" value="Genomic_DNA"/>
</dbReference>
<evidence type="ECO:0000313" key="2">
    <source>
        <dbReference type="Proteomes" id="UP000327294"/>
    </source>
</evidence>
<sequence>MPQAARAEALLTILDADGTEWDEELRLNDTVAVDGAIRRLADVRYLGAGQWVVVAVPAASASVGA</sequence>
<reference evidence="1 2" key="1">
    <citation type="submission" date="2019-10" db="EMBL/GenBank/DDBJ databases">
        <title>Streptomyces sp. strain GY16 isolated from leaves of Broussonetia papyrifera.</title>
        <authorList>
            <person name="Mo P."/>
        </authorList>
    </citation>
    <scope>NUCLEOTIDE SEQUENCE [LARGE SCALE GENOMIC DNA]</scope>
    <source>
        <strain evidence="1 2">GY16</strain>
    </source>
</reference>
<dbReference type="RefSeq" id="WP_152170526.1">
    <property type="nucleotide sequence ID" value="NZ_CP045096.1"/>
</dbReference>